<gene>
    <name evidence="2" type="ORF">SETIT_J002900v2</name>
</gene>
<keyword evidence="1" id="KW-0812">Transmembrane</keyword>
<protein>
    <submittedName>
        <fullName evidence="2">Uncharacterized protein</fullName>
    </submittedName>
</protein>
<dbReference type="PANTHER" id="PTHR33115:SF82">
    <property type="entry name" value="OS12G0285100 PROTEIN"/>
    <property type="match status" value="1"/>
</dbReference>
<dbReference type="Gene3D" id="1.25.10.10">
    <property type="entry name" value="Leucine-rich Repeat Variant"/>
    <property type="match status" value="1"/>
</dbReference>
<organism evidence="2">
    <name type="scientific">Setaria italica</name>
    <name type="common">Foxtail millet</name>
    <name type="synonym">Panicum italicum</name>
    <dbReference type="NCBI Taxonomy" id="4555"/>
    <lineage>
        <taxon>Eukaryota</taxon>
        <taxon>Viridiplantae</taxon>
        <taxon>Streptophyta</taxon>
        <taxon>Embryophyta</taxon>
        <taxon>Tracheophyta</taxon>
        <taxon>Spermatophyta</taxon>
        <taxon>Magnoliopsida</taxon>
        <taxon>Liliopsida</taxon>
        <taxon>Poales</taxon>
        <taxon>Poaceae</taxon>
        <taxon>PACMAD clade</taxon>
        <taxon>Panicoideae</taxon>
        <taxon>Panicodae</taxon>
        <taxon>Paniceae</taxon>
        <taxon>Cenchrinae</taxon>
        <taxon>Setaria</taxon>
    </lineage>
</organism>
<sequence length="761" mass="85550">MTSRVDRNAGRHHYLGLIDGKWPEVHFINDYAVFMGYLSMAVTGTGILVLTWSTVVLLGGFVTLLAREDFWSLTVITLVQTTSVFNVFLKRNVSHIGYSFKRLRESALSVALARKDQYRLCSIRGMLRLLVFTILLCPLFGLYLFGLFVSPWISLWRLWRTIVRHGHMLGGDANLKPALLILYSLALLQGVLFYYWAISAFEGKKLVKQVAEAYEIDEEDKARETVSDYLQMIREGCEKDLSFAKGRNLVTYAVDLMESNSPDNYLSAARILDTLIRQLKHTGDRQQTRIRRMVASASNSDDNTGTRFNLTVVNLPQRVVKNQQSLIKNMIGSTLSSDTVKILVQMLDSKDEDGKKISEMRLRAMRIVEHFASEIRLDKIMYGIRNICSLLEHKESESEGSEDKYQVYQVYSTGMKILSKLAKDDENLKHMSNTDGIIEKIVTVIVQCNKLHCDEDHDEWLTIAGPGMQLINQLAPSASSKPNNVHQLSAFLLLQNGIGTLQTMIDCQKCKGDAEVQKSLIKALAQMISTMSMSQQKLHQENKEGTKKLIQSFINSLVLKFLDGSSKSFRNLAGESLAQLSLTSLNSTKSILSAQVGIADTLTVIVTDKKRNKKYRKSAADILEHMCRHYNSDDADAFKNLSSAMIRDIPKVVMEVLKGDSENRRSKSYVELHEALATLCETVYMKLISGTADSVPDSDAAEASLEAEAAKICQSIELHPAVPFSELVSRAQEVVEKHRKRSLEDWAANSTDDDDHACRIM</sequence>
<feature type="transmembrane region" description="Helical" evidence="1">
    <location>
        <begin position="178"/>
        <end position="198"/>
    </location>
</feature>
<dbReference type="InParanoid" id="A0A368PF30"/>
<evidence type="ECO:0000256" key="1">
    <source>
        <dbReference type="SAM" id="Phobius"/>
    </source>
</evidence>
<reference evidence="2" key="1">
    <citation type="journal article" date="2012" name="Nat. Biotechnol.">
        <title>Reference genome sequence of the model plant Setaria.</title>
        <authorList>
            <person name="Bennetzen J.L."/>
            <person name="Schmutz J."/>
            <person name="Wang H."/>
            <person name="Percifield R."/>
            <person name="Hawkins J."/>
            <person name="Pontaroli A.C."/>
            <person name="Estep M."/>
            <person name="Feng L."/>
            <person name="Vaughn J.N."/>
            <person name="Grimwood J."/>
            <person name="Jenkins J."/>
            <person name="Barry K."/>
            <person name="Lindquist E."/>
            <person name="Hellsten U."/>
            <person name="Deshpande S."/>
            <person name="Wang X."/>
            <person name="Wu X."/>
            <person name="Mitros T."/>
            <person name="Triplett J."/>
            <person name="Yang X."/>
            <person name="Ye C.Y."/>
            <person name="Mauro-Herrera M."/>
            <person name="Wang L."/>
            <person name="Li P."/>
            <person name="Sharma M."/>
            <person name="Sharma R."/>
            <person name="Ronald P.C."/>
            <person name="Panaud O."/>
            <person name="Kellogg E.A."/>
            <person name="Brutnell T.P."/>
            <person name="Doust A.N."/>
            <person name="Tuskan G.A."/>
            <person name="Rokhsar D."/>
            <person name="Devos K.M."/>
        </authorList>
    </citation>
    <scope>NUCLEOTIDE SEQUENCE [LARGE SCALE GENOMIC DNA]</scope>
    <source>
        <strain evidence="2">Yugu1</strain>
    </source>
</reference>
<dbReference type="EMBL" id="KQ475382">
    <property type="protein sequence ID" value="RCU61447.1"/>
    <property type="molecule type" value="Genomic_DNA"/>
</dbReference>
<feature type="transmembrane region" description="Helical" evidence="1">
    <location>
        <begin position="31"/>
        <end position="64"/>
    </location>
</feature>
<dbReference type="AlphaFoldDB" id="A0A368PF30"/>
<name>A0A368PF30_SETIT</name>
<keyword evidence="1" id="KW-1133">Transmembrane helix</keyword>
<proteinExistence type="predicted"/>
<accession>A0A368PF30</accession>
<dbReference type="OrthoDB" id="680559at2759"/>
<dbReference type="FunCoup" id="A0A368PF30">
    <property type="interactions" value="408"/>
</dbReference>
<dbReference type="InterPro" id="IPR016024">
    <property type="entry name" value="ARM-type_fold"/>
</dbReference>
<feature type="transmembrane region" description="Helical" evidence="1">
    <location>
        <begin position="129"/>
        <end position="153"/>
    </location>
</feature>
<dbReference type="InterPro" id="IPR011989">
    <property type="entry name" value="ARM-like"/>
</dbReference>
<evidence type="ECO:0000313" key="2">
    <source>
        <dbReference type="EMBL" id="RCU61447.1"/>
    </source>
</evidence>
<feature type="transmembrane region" description="Helical" evidence="1">
    <location>
        <begin position="70"/>
        <end position="89"/>
    </location>
</feature>
<dbReference type="SUPFAM" id="SSF48371">
    <property type="entry name" value="ARM repeat"/>
    <property type="match status" value="1"/>
</dbReference>
<keyword evidence="1" id="KW-0472">Membrane</keyword>
<reference evidence="2" key="2">
    <citation type="submission" date="2015-07" db="EMBL/GenBank/DDBJ databases">
        <authorList>
            <person name="Noorani M."/>
        </authorList>
    </citation>
    <scope>NUCLEOTIDE SEQUENCE</scope>
    <source>
        <strain evidence="2">Yugu1</strain>
    </source>
</reference>
<dbReference type="PANTHER" id="PTHR33115">
    <property type="entry name" value="ARM REPEAT SUPERFAMILY PROTEIN"/>
    <property type="match status" value="1"/>
</dbReference>